<dbReference type="PROSITE" id="PS50041">
    <property type="entry name" value="C_TYPE_LECTIN_2"/>
    <property type="match status" value="2"/>
</dbReference>
<dbReference type="InterPro" id="IPR018378">
    <property type="entry name" value="C-type_lectin_CS"/>
</dbReference>
<dbReference type="InterPro" id="IPR001304">
    <property type="entry name" value="C-type_lectin-like"/>
</dbReference>
<evidence type="ECO:0000313" key="5">
    <source>
        <dbReference type="WBParaSite" id="ACRNAN_scaffold649.g27951.t1"/>
    </source>
</evidence>
<evidence type="ECO:0000259" key="3">
    <source>
        <dbReference type="PROSITE" id="PS50041"/>
    </source>
</evidence>
<sequence>MLLIFTLISFLISAVLCTCPTGTELGGASGLCYKPFPIRSTWYQGESTCVQNGGHLASERDVFTAAFLVGLADFPFNHTDFWLGGTTNFLGGMWSWPDFTNLTYINWAGGQPNNSLGYCLMQRAGDGKWISVDCTQQKPFICEYPQVQQQTCTCPTTPPCASTQPATQPSQNPCPNNNWVYSNNDDFSKCYYFNTSAINWNDSLVACQNLYNGATLVTIHSSAENDLITNVFRSKYPIPTASDSYYYWIWIGLRLIDPVNVVYQWVDNTALDYTNWGDNSPSGYTCVHFDPTLQDNGPYGQWIDAYCDYTDIGFTSNLGFICELQL</sequence>
<evidence type="ECO:0000313" key="4">
    <source>
        <dbReference type="Proteomes" id="UP000887540"/>
    </source>
</evidence>
<dbReference type="InterPro" id="IPR016186">
    <property type="entry name" value="C-type_lectin-like/link_sf"/>
</dbReference>
<keyword evidence="2" id="KW-0732">Signal</keyword>
<dbReference type="SUPFAM" id="SSF56436">
    <property type="entry name" value="C-type lectin-like"/>
    <property type="match status" value="2"/>
</dbReference>
<evidence type="ECO:0000256" key="2">
    <source>
        <dbReference type="SAM" id="SignalP"/>
    </source>
</evidence>
<proteinExistence type="predicted"/>
<dbReference type="InterPro" id="IPR016187">
    <property type="entry name" value="CTDL_fold"/>
</dbReference>
<protein>
    <submittedName>
        <fullName evidence="5">C-type lectin domain-containing protein</fullName>
    </submittedName>
</protein>
<dbReference type="Gene3D" id="3.10.100.10">
    <property type="entry name" value="Mannose-Binding Protein A, subunit A"/>
    <property type="match status" value="2"/>
</dbReference>
<evidence type="ECO:0000256" key="1">
    <source>
        <dbReference type="ARBA" id="ARBA00023157"/>
    </source>
</evidence>
<dbReference type="WBParaSite" id="ACRNAN_scaffold649.g27951.t1">
    <property type="protein sequence ID" value="ACRNAN_scaffold649.g27951.t1"/>
    <property type="gene ID" value="ACRNAN_scaffold649.g27951"/>
</dbReference>
<feature type="chain" id="PRO_5037985315" evidence="2">
    <location>
        <begin position="18"/>
        <end position="326"/>
    </location>
</feature>
<dbReference type="Pfam" id="PF00059">
    <property type="entry name" value="Lectin_C"/>
    <property type="match status" value="2"/>
</dbReference>
<reference evidence="5" key="1">
    <citation type="submission" date="2022-11" db="UniProtKB">
        <authorList>
            <consortium name="WormBaseParasite"/>
        </authorList>
    </citation>
    <scope>IDENTIFICATION</scope>
</reference>
<feature type="signal peptide" evidence="2">
    <location>
        <begin position="1"/>
        <end position="17"/>
    </location>
</feature>
<dbReference type="CDD" id="cd00037">
    <property type="entry name" value="CLECT"/>
    <property type="match status" value="2"/>
</dbReference>
<dbReference type="PANTHER" id="PTHR22803">
    <property type="entry name" value="MANNOSE, PHOSPHOLIPASE, LECTIN RECEPTOR RELATED"/>
    <property type="match status" value="1"/>
</dbReference>
<name>A0A914E8L1_9BILA</name>
<dbReference type="Proteomes" id="UP000887540">
    <property type="component" value="Unplaced"/>
</dbReference>
<accession>A0A914E8L1</accession>
<feature type="domain" description="C-type lectin" evidence="3">
    <location>
        <begin position="188"/>
        <end position="308"/>
    </location>
</feature>
<keyword evidence="4" id="KW-1185">Reference proteome</keyword>
<feature type="domain" description="C-type lectin" evidence="3">
    <location>
        <begin position="28"/>
        <end position="143"/>
    </location>
</feature>
<dbReference type="SMART" id="SM00034">
    <property type="entry name" value="CLECT"/>
    <property type="match status" value="2"/>
</dbReference>
<organism evidence="4 5">
    <name type="scientific">Acrobeloides nanus</name>
    <dbReference type="NCBI Taxonomy" id="290746"/>
    <lineage>
        <taxon>Eukaryota</taxon>
        <taxon>Metazoa</taxon>
        <taxon>Ecdysozoa</taxon>
        <taxon>Nematoda</taxon>
        <taxon>Chromadorea</taxon>
        <taxon>Rhabditida</taxon>
        <taxon>Tylenchina</taxon>
        <taxon>Cephalobomorpha</taxon>
        <taxon>Cephaloboidea</taxon>
        <taxon>Cephalobidae</taxon>
        <taxon>Acrobeloides</taxon>
    </lineage>
</organism>
<dbReference type="PROSITE" id="PS00615">
    <property type="entry name" value="C_TYPE_LECTIN_1"/>
    <property type="match status" value="1"/>
</dbReference>
<dbReference type="AlphaFoldDB" id="A0A914E8L1"/>
<dbReference type="InterPro" id="IPR050111">
    <property type="entry name" value="C-type_lectin/snaclec_domain"/>
</dbReference>
<keyword evidence="1" id="KW-1015">Disulfide bond</keyword>